<reference evidence="7" key="2">
    <citation type="journal article" date="2015" name="Vet. Microbiol.">
        <title>Variants of a genomic island in Aeromonas salmonicida subsp. salmonicida link isolates with their geographical origins.</title>
        <authorList>
            <person name="Emond-Rheault J.G."/>
            <person name="Vincent A.T."/>
            <person name="Trudel M.V."/>
            <person name="Brochu F."/>
            <person name="Boyle B."/>
            <person name="Tanaka K.H."/>
            <person name="Attere S.A."/>
            <person name="Jubinville E."/>
            <person name="Loch T.P."/>
            <person name="Winters A.D."/>
            <person name="Faisal M."/>
            <person name="Frenette M."/>
            <person name="Derome N."/>
            <person name="Charette S.J."/>
        </authorList>
    </citation>
    <scope>NUCLEOTIDE SEQUENCE</scope>
    <source>
        <strain evidence="7">09-0167</strain>
    </source>
</reference>
<keyword evidence="4 6" id="KW-0963">Cytoplasm</keyword>
<dbReference type="GO" id="GO:0000018">
    <property type="term" value="P:regulation of DNA recombination"/>
    <property type="evidence" value="ECO:0007669"/>
    <property type="project" value="TreeGrafter"/>
</dbReference>
<comment type="similarity">
    <text evidence="2 6">Belongs to the RdgC family.</text>
</comment>
<evidence type="ECO:0000313" key="7">
    <source>
        <dbReference type="EMBL" id="AIZ49691.1"/>
    </source>
</evidence>
<accession>A0A0B0EXN8</accession>
<dbReference type="NCBIfam" id="NF001462">
    <property type="entry name" value="PRK00321.1-3"/>
    <property type="match status" value="1"/>
</dbReference>
<protein>
    <recommendedName>
        <fullName evidence="3 6">Recombination-associated protein RdgC</fullName>
    </recommendedName>
</protein>
<dbReference type="GO" id="GO:0006310">
    <property type="term" value="P:DNA recombination"/>
    <property type="evidence" value="ECO:0007669"/>
    <property type="project" value="UniProtKB-UniRule"/>
</dbReference>
<dbReference type="GO" id="GO:0043590">
    <property type="term" value="C:bacterial nucleoid"/>
    <property type="evidence" value="ECO:0007669"/>
    <property type="project" value="TreeGrafter"/>
</dbReference>
<dbReference type="HAMAP" id="MF_00194">
    <property type="entry name" value="RdgC"/>
    <property type="match status" value="1"/>
</dbReference>
<comment type="subcellular location">
    <subcellularLocation>
        <location evidence="1 6">Cytoplasm</location>
        <location evidence="1 6">Nucleoid</location>
    </subcellularLocation>
</comment>
<proteinExistence type="inferred from homology"/>
<keyword evidence="5 6" id="KW-0233">DNA recombination</keyword>
<evidence type="ECO:0000256" key="3">
    <source>
        <dbReference type="ARBA" id="ARBA00022296"/>
    </source>
</evidence>
<dbReference type="PANTHER" id="PTHR38103:SF1">
    <property type="entry name" value="RECOMBINATION-ASSOCIATED PROTEIN RDGC"/>
    <property type="match status" value="1"/>
</dbReference>
<dbReference type="Pfam" id="PF04381">
    <property type="entry name" value="RdgC"/>
    <property type="match status" value="1"/>
</dbReference>
<comment type="function">
    <text evidence="6">May be involved in recombination.</text>
</comment>
<gene>
    <name evidence="6" type="primary">rdgC</name>
</gene>
<evidence type="ECO:0000256" key="5">
    <source>
        <dbReference type="ARBA" id="ARBA00023172"/>
    </source>
</evidence>
<name>A0A0B0EXN8_AERSS</name>
<dbReference type="EMBL" id="KJ626180">
    <property type="protein sequence ID" value="AIZ49691.1"/>
    <property type="molecule type" value="Genomic_DNA"/>
</dbReference>
<dbReference type="InterPro" id="IPR007476">
    <property type="entry name" value="RdgC"/>
</dbReference>
<dbReference type="GO" id="GO:0005737">
    <property type="term" value="C:cytoplasm"/>
    <property type="evidence" value="ECO:0007669"/>
    <property type="project" value="UniProtKB-UniRule"/>
</dbReference>
<sequence length="303" mass="33791">MWFKNLQVYRFTRPFDLTTEQLESQLESLTFTPCGSQDMSRFGWTPPLGKFGRALTHSADGQILICARKEQKMLPSTVIKEQLAEKVEAIEFEQGRALKKKEKEALKEELLHTLLPRAFSRTTNTFAWINAADGLLIVDASSAKKAEDVLALLRKSIGSLPVVPVALKNPPEITMTEWLQEGNLPAAFTLEDESELRSAMEHGGIARFKQQDLMTDEVKNHLANDKLVTKLALNWGGRLSFVLGDDLSIKRLKFSEELREQNDDVTSEDPAARLDADFALVTGELAQFIPALFAALSGEESAL</sequence>
<dbReference type="RefSeq" id="WP_043144094.1">
    <property type="nucleotide sequence ID" value="NZ_JRYV01000095.1"/>
</dbReference>
<reference evidence="7" key="1">
    <citation type="submission" date="2014-03" db="EMBL/GenBank/DDBJ databases">
        <authorList>
            <person name="Emond-Rheault J.-G."/>
            <person name="Trudel M.V."/>
            <person name="Vincent A.T."/>
            <person name="Brochu F."/>
            <person name="Boyle B."/>
            <person name="Tanaka K.H."/>
            <person name="Attere S.A."/>
            <person name="Jubinville E."/>
            <person name="Frenette M."/>
            <person name="Derome N."/>
            <person name="Charette S.J."/>
        </authorList>
    </citation>
    <scope>NUCLEOTIDE SEQUENCE</scope>
    <source>
        <strain evidence="7">09-0167</strain>
    </source>
</reference>
<organism evidence="7">
    <name type="scientific">Aeromonas salmonicida subsp. salmonicida</name>
    <dbReference type="NCBI Taxonomy" id="29491"/>
    <lineage>
        <taxon>Bacteria</taxon>
        <taxon>Pseudomonadati</taxon>
        <taxon>Pseudomonadota</taxon>
        <taxon>Gammaproteobacteria</taxon>
        <taxon>Aeromonadales</taxon>
        <taxon>Aeromonadaceae</taxon>
        <taxon>Aeromonas</taxon>
    </lineage>
</organism>
<evidence type="ECO:0000256" key="6">
    <source>
        <dbReference type="HAMAP-Rule" id="MF_00194"/>
    </source>
</evidence>
<evidence type="ECO:0000256" key="2">
    <source>
        <dbReference type="ARBA" id="ARBA00008657"/>
    </source>
</evidence>
<dbReference type="NCBIfam" id="NF001464">
    <property type="entry name" value="PRK00321.1-5"/>
    <property type="match status" value="1"/>
</dbReference>
<dbReference type="PANTHER" id="PTHR38103">
    <property type="entry name" value="RECOMBINATION-ASSOCIATED PROTEIN RDGC"/>
    <property type="match status" value="1"/>
</dbReference>
<dbReference type="AlphaFoldDB" id="A0A0B0EXN8"/>
<dbReference type="GO" id="GO:0003690">
    <property type="term" value="F:double-stranded DNA binding"/>
    <property type="evidence" value="ECO:0007669"/>
    <property type="project" value="TreeGrafter"/>
</dbReference>
<evidence type="ECO:0000256" key="1">
    <source>
        <dbReference type="ARBA" id="ARBA00004453"/>
    </source>
</evidence>
<evidence type="ECO:0000256" key="4">
    <source>
        <dbReference type="ARBA" id="ARBA00022490"/>
    </source>
</evidence>